<dbReference type="KEGG" id="hdt:HYPDE_38328"/>
<dbReference type="OrthoDB" id="7933873at2"/>
<feature type="region of interest" description="Disordered" evidence="1">
    <location>
        <begin position="28"/>
        <end position="75"/>
    </location>
</feature>
<evidence type="ECO:0000313" key="2">
    <source>
        <dbReference type="EMBL" id="AGK59337.1"/>
    </source>
</evidence>
<evidence type="ECO:0000256" key="1">
    <source>
        <dbReference type="SAM" id="MobiDB-lite"/>
    </source>
</evidence>
<protein>
    <submittedName>
        <fullName evidence="2">Uncharacterized protein</fullName>
    </submittedName>
</protein>
<reference evidence="2 3" key="1">
    <citation type="journal article" date="2013" name="Genome Announc.">
        <title>Genome sequences for three denitrifying bacterial strains isolated from a uranium- and nitrate-contaminated subsurface environment.</title>
        <authorList>
            <person name="Venkatramanan R."/>
            <person name="Prakash O."/>
            <person name="Woyke T."/>
            <person name="Chain P."/>
            <person name="Goodwin L.A."/>
            <person name="Watson D."/>
            <person name="Brooks S."/>
            <person name="Kostka J.E."/>
            <person name="Green S.J."/>
        </authorList>
    </citation>
    <scope>NUCLEOTIDE SEQUENCE [LARGE SCALE GENOMIC DNA]</scope>
    <source>
        <strain evidence="2 3">1NES1</strain>
    </source>
</reference>
<evidence type="ECO:0000313" key="3">
    <source>
        <dbReference type="Proteomes" id="UP000005952"/>
    </source>
</evidence>
<dbReference type="AlphaFoldDB" id="N0BAQ5"/>
<dbReference type="Proteomes" id="UP000005952">
    <property type="component" value="Chromosome"/>
</dbReference>
<sequence length="75" mass="8379">MIVRKSKAQLDEELNEALKETFPGSDAIAIDASTDEPIRPVGRRPSGIDKGLVEDLAREVRKSHPQSRPLRRTET</sequence>
<keyword evidence="3" id="KW-1185">Reference proteome</keyword>
<dbReference type="HOGENOM" id="CLU_2666148_0_0_5"/>
<gene>
    <name evidence="2" type="ORF">HYPDE_38328</name>
</gene>
<feature type="compositionally biased region" description="Basic and acidic residues" evidence="1">
    <location>
        <begin position="51"/>
        <end position="62"/>
    </location>
</feature>
<proteinExistence type="predicted"/>
<accession>N0BAQ5</accession>
<name>N0BAQ5_9HYPH</name>
<organism evidence="2 3">
    <name type="scientific">Hyphomicrobium denitrificans 1NES1</name>
    <dbReference type="NCBI Taxonomy" id="670307"/>
    <lineage>
        <taxon>Bacteria</taxon>
        <taxon>Pseudomonadati</taxon>
        <taxon>Pseudomonadota</taxon>
        <taxon>Alphaproteobacteria</taxon>
        <taxon>Hyphomicrobiales</taxon>
        <taxon>Hyphomicrobiaceae</taxon>
        <taxon>Hyphomicrobium</taxon>
    </lineage>
</organism>
<dbReference type="EMBL" id="CP005587">
    <property type="protein sequence ID" value="AGK59337.1"/>
    <property type="molecule type" value="Genomic_DNA"/>
</dbReference>